<gene>
    <name evidence="4" type="ORF">E2L05_11985</name>
    <name evidence="3" type="ORF">E2L05_16720</name>
</gene>
<organism evidence="3 5">
    <name type="scientific">Meridianimarinicoccus aquatilis</name>
    <dbReference type="NCBI Taxonomy" id="2552766"/>
    <lineage>
        <taxon>Bacteria</taxon>
        <taxon>Pseudomonadati</taxon>
        <taxon>Pseudomonadota</taxon>
        <taxon>Alphaproteobacteria</taxon>
        <taxon>Rhodobacterales</taxon>
        <taxon>Paracoccaceae</taxon>
        <taxon>Meridianimarinicoccus</taxon>
    </lineage>
</organism>
<keyword evidence="3" id="KW-0645">Protease</keyword>
<feature type="transmembrane region" description="Helical" evidence="1">
    <location>
        <begin position="253"/>
        <end position="272"/>
    </location>
</feature>
<evidence type="ECO:0000313" key="3">
    <source>
        <dbReference type="EMBL" id="TDL84927.1"/>
    </source>
</evidence>
<accession>A0A4R6AMH5</accession>
<feature type="transmembrane region" description="Helical" evidence="1">
    <location>
        <begin position="159"/>
        <end position="178"/>
    </location>
</feature>
<dbReference type="PANTHER" id="PTHR36435">
    <property type="entry name" value="SLR1288 PROTEIN"/>
    <property type="match status" value="1"/>
</dbReference>
<keyword evidence="1" id="KW-0472">Membrane</keyword>
<dbReference type="OrthoDB" id="193898at2"/>
<name>A0A4R6AMH5_9RHOB</name>
<dbReference type="EMBL" id="SMZO01000025">
    <property type="protein sequence ID" value="TDL87015.1"/>
    <property type="molecule type" value="Genomic_DNA"/>
</dbReference>
<feature type="transmembrane region" description="Helical" evidence="1">
    <location>
        <begin position="190"/>
        <end position="210"/>
    </location>
</feature>
<proteinExistence type="predicted"/>
<evidence type="ECO:0000313" key="5">
    <source>
        <dbReference type="Proteomes" id="UP000294562"/>
    </source>
</evidence>
<protein>
    <submittedName>
        <fullName evidence="3">CPBP family intramembrane metalloprotease</fullName>
    </submittedName>
</protein>
<dbReference type="RefSeq" id="WP_133343144.1">
    <property type="nucleotide sequence ID" value="NZ_SMZO01000025.1"/>
</dbReference>
<feature type="transmembrane region" description="Helical" evidence="1">
    <location>
        <begin position="88"/>
        <end position="109"/>
    </location>
</feature>
<dbReference type="GO" id="GO:0006508">
    <property type="term" value="P:proteolysis"/>
    <property type="evidence" value="ECO:0007669"/>
    <property type="project" value="UniProtKB-KW"/>
</dbReference>
<keyword evidence="1" id="KW-0812">Transmembrane</keyword>
<feature type="transmembrane region" description="Helical" evidence="1">
    <location>
        <begin position="59"/>
        <end position="76"/>
    </location>
</feature>
<dbReference type="EMBL" id="SMZO01000053">
    <property type="protein sequence ID" value="TDL84927.1"/>
    <property type="molecule type" value="Genomic_DNA"/>
</dbReference>
<sequence length="282" mass="30769">MLQNIQNWADKKPLAVASLFLLAAALYFLAPIVFSDPSQLFGHGGRDVGTDSFAQVLWPEMRLAVAIMLAVMLVGMGRRTGLTTWPKAPALLLTFPFVAFCIFVIFTPLLVNRTGLDGVTLSPSDWKSIWTTCIVAVLVGFFEELLFRGILLRSLMTRMNAALAVIVAAIVFGLFHYVNWVSGQPLGITTMQVLGAMAGGLLFGAIVLWTGSLWPSVFLHGLWDASVSVSQTLQLDLSPKGEVTEVTLDPLSVLTNPEFVYGALLLAVWLLVDSRRRRTGTK</sequence>
<dbReference type="GO" id="GO:0004175">
    <property type="term" value="F:endopeptidase activity"/>
    <property type="evidence" value="ECO:0007669"/>
    <property type="project" value="UniProtKB-ARBA"/>
</dbReference>
<dbReference type="GO" id="GO:0008237">
    <property type="term" value="F:metallopeptidase activity"/>
    <property type="evidence" value="ECO:0007669"/>
    <property type="project" value="UniProtKB-KW"/>
</dbReference>
<dbReference type="InterPro" id="IPR003675">
    <property type="entry name" value="Rce1/LyrA-like_dom"/>
</dbReference>
<feature type="transmembrane region" description="Helical" evidence="1">
    <location>
        <begin position="129"/>
        <end position="147"/>
    </location>
</feature>
<comment type="caution">
    <text evidence="3">The sequence shown here is derived from an EMBL/GenBank/DDBJ whole genome shotgun (WGS) entry which is preliminary data.</text>
</comment>
<dbReference type="Pfam" id="PF02517">
    <property type="entry name" value="Rce1-like"/>
    <property type="match status" value="1"/>
</dbReference>
<keyword evidence="5" id="KW-1185">Reference proteome</keyword>
<feature type="domain" description="CAAX prenyl protease 2/Lysostaphin resistance protein A-like" evidence="2">
    <location>
        <begin position="126"/>
        <end position="225"/>
    </location>
</feature>
<dbReference type="Proteomes" id="UP000294562">
    <property type="component" value="Unassembled WGS sequence"/>
</dbReference>
<reference evidence="3 5" key="1">
    <citation type="submission" date="2019-03" db="EMBL/GenBank/DDBJ databases">
        <title>Rhodobacteraceae bacterium SM1902, a new member of the family Rhodobacteraceae isolated from Yantai.</title>
        <authorList>
            <person name="Sun Y."/>
        </authorList>
    </citation>
    <scope>NUCLEOTIDE SEQUENCE [LARGE SCALE GENOMIC DNA]</scope>
    <source>
        <strain evidence="3 5">SM1902</strain>
    </source>
</reference>
<keyword evidence="3" id="KW-0378">Hydrolase</keyword>
<keyword evidence="3" id="KW-0482">Metalloprotease</keyword>
<evidence type="ECO:0000256" key="1">
    <source>
        <dbReference type="SAM" id="Phobius"/>
    </source>
</evidence>
<evidence type="ECO:0000259" key="2">
    <source>
        <dbReference type="Pfam" id="PF02517"/>
    </source>
</evidence>
<dbReference type="InterPro" id="IPR052710">
    <property type="entry name" value="CAAX_protease"/>
</dbReference>
<evidence type="ECO:0000313" key="4">
    <source>
        <dbReference type="EMBL" id="TDL87015.1"/>
    </source>
</evidence>
<feature type="transmembrane region" description="Helical" evidence="1">
    <location>
        <begin position="217"/>
        <end position="233"/>
    </location>
</feature>
<dbReference type="GO" id="GO:0080120">
    <property type="term" value="P:CAAX-box protein maturation"/>
    <property type="evidence" value="ECO:0007669"/>
    <property type="project" value="UniProtKB-ARBA"/>
</dbReference>
<keyword evidence="1" id="KW-1133">Transmembrane helix</keyword>
<dbReference type="AlphaFoldDB" id="A0A4R6AMH5"/>
<dbReference type="PANTHER" id="PTHR36435:SF1">
    <property type="entry name" value="CAAX AMINO TERMINAL PROTEASE FAMILY PROTEIN"/>
    <property type="match status" value="1"/>
</dbReference>